<evidence type="ECO:0000313" key="1">
    <source>
        <dbReference type="EMBL" id="WAI01578.1"/>
    </source>
</evidence>
<accession>A0A9X9S4E0</accession>
<dbReference type="SUPFAM" id="SSF50998">
    <property type="entry name" value="Quinoprotein alcohol dehydrogenase-like"/>
    <property type="match status" value="1"/>
</dbReference>
<dbReference type="RefSeq" id="WP_268186829.1">
    <property type="nucleotide sequence ID" value="NZ_CP113361.1"/>
</dbReference>
<keyword evidence="2" id="KW-1185">Reference proteome</keyword>
<evidence type="ECO:0000313" key="2">
    <source>
        <dbReference type="Proteomes" id="UP001163096"/>
    </source>
</evidence>
<organism evidence="1 2">
    <name type="scientific">Methanogenium organophilum</name>
    <dbReference type="NCBI Taxonomy" id="2199"/>
    <lineage>
        <taxon>Archaea</taxon>
        <taxon>Methanobacteriati</taxon>
        <taxon>Methanobacteriota</taxon>
        <taxon>Stenosarchaea group</taxon>
        <taxon>Methanomicrobia</taxon>
        <taxon>Methanomicrobiales</taxon>
        <taxon>Methanomicrobiaceae</taxon>
        <taxon>Methanogenium</taxon>
    </lineage>
</organism>
<dbReference type="PROSITE" id="PS51257">
    <property type="entry name" value="PROKAR_LIPOPROTEIN"/>
    <property type="match status" value="1"/>
</dbReference>
<sequence>MNRSKKSMVSGGLFVGILFLAVGICFAAGCIGGTVGDDRPPIPQPNDIQVTKTDENGAVLWKTVLDTSDYEGFEDFTETTDGRFAIVCIDYGQDTRIQKCAFVDGGGAVDSVTVFDNDTFKSWDSEIVALSDGSVAVFDGESDFVVLDSRGTVMTEATLCDADPPVWPIVAAVPSPGDRTLAGWGEFCVLIEKNGDVVWKQSYGDPEFASRHPVLGLSGGDSVVLFPENTKPEVSKRSDLIHLLRLDGDGNIVWDVVFPGDDSGIWRTGVDWSLQETGDGTLVLLTTEENTESGIFGEHTSVVYTLRRFDAETGKWLSEKSSGDHELFEHALLYADGSVDSFTISDGTLTLRRYNDDLKQISADVRIEGEYNIQHDVIATSDGGYLIVSIV</sequence>
<gene>
    <name evidence="1" type="ORF">OU421_01520</name>
</gene>
<dbReference type="Proteomes" id="UP001163096">
    <property type="component" value="Chromosome"/>
</dbReference>
<dbReference type="KEGG" id="mou:OU421_01520"/>
<dbReference type="EMBL" id="CP113361">
    <property type="protein sequence ID" value="WAI01578.1"/>
    <property type="molecule type" value="Genomic_DNA"/>
</dbReference>
<dbReference type="GeneID" id="76833740"/>
<reference evidence="1" key="1">
    <citation type="submission" date="2022-11" db="EMBL/GenBank/DDBJ databases">
        <title>Complete genome sequence of Methanogenium organophilum DSM 3596.</title>
        <authorList>
            <person name="Chen S.-C."/>
            <person name="Lai S.-J."/>
            <person name="You Y.-T."/>
        </authorList>
    </citation>
    <scope>NUCLEOTIDE SEQUENCE</scope>
    <source>
        <strain evidence="1">DSM 3596</strain>
    </source>
</reference>
<name>A0A9X9S4E0_METOG</name>
<dbReference type="AlphaFoldDB" id="A0A9X9S4E0"/>
<dbReference type="InterPro" id="IPR011047">
    <property type="entry name" value="Quinoprotein_ADH-like_sf"/>
</dbReference>
<protein>
    <recommendedName>
        <fullName evidence="3">PQQ-binding-like beta-propeller repeat protein</fullName>
    </recommendedName>
</protein>
<evidence type="ECO:0008006" key="3">
    <source>
        <dbReference type="Google" id="ProtNLM"/>
    </source>
</evidence>
<proteinExistence type="predicted"/>